<evidence type="ECO:0000313" key="3">
    <source>
        <dbReference type="Proteomes" id="UP001431783"/>
    </source>
</evidence>
<organism evidence="2 3">
    <name type="scientific">Henosepilachna vigintioctopunctata</name>
    <dbReference type="NCBI Taxonomy" id="420089"/>
    <lineage>
        <taxon>Eukaryota</taxon>
        <taxon>Metazoa</taxon>
        <taxon>Ecdysozoa</taxon>
        <taxon>Arthropoda</taxon>
        <taxon>Hexapoda</taxon>
        <taxon>Insecta</taxon>
        <taxon>Pterygota</taxon>
        <taxon>Neoptera</taxon>
        <taxon>Endopterygota</taxon>
        <taxon>Coleoptera</taxon>
        <taxon>Polyphaga</taxon>
        <taxon>Cucujiformia</taxon>
        <taxon>Coccinelloidea</taxon>
        <taxon>Coccinellidae</taxon>
        <taxon>Epilachninae</taxon>
        <taxon>Epilachnini</taxon>
        <taxon>Henosepilachna</taxon>
    </lineage>
</organism>
<keyword evidence="3" id="KW-1185">Reference proteome</keyword>
<gene>
    <name evidence="2" type="ORF">WA026_018455</name>
</gene>
<feature type="region of interest" description="Disordered" evidence="1">
    <location>
        <begin position="719"/>
        <end position="746"/>
    </location>
</feature>
<comment type="caution">
    <text evidence="2">The sequence shown here is derived from an EMBL/GenBank/DDBJ whole genome shotgun (WGS) entry which is preliminary data.</text>
</comment>
<proteinExistence type="predicted"/>
<name>A0AAW1V3D7_9CUCU</name>
<evidence type="ECO:0000256" key="1">
    <source>
        <dbReference type="SAM" id="MobiDB-lite"/>
    </source>
</evidence>
<dbReference type="Proteomes" id="UP001431783">
    <property type="component" value="Unassembled WGS sequence"/>
</dbReference>
<protein>
    <submittedName>
        <fullName evidence="2">Uncharacterized protein</fullName>
    </submittedName>
</protein>
<dbReference type="EMBL" id="JARQZJ010000102">
    <property type="protein sequence ID" value="KAK9886802.1"/>
    <property type="molecule type" value="Genomic_DNA"/>
</dbReference>
<reference evidence="2 3" key="1">
    <citation type="submission" date="2023-03" db="EMBL/GenBank/DDBJ databases">
        <title>Genome insight into feeding habits of ladybird beetles.</title>
        <authorList>
            <person name="Li H.-S."/>
            <person name="Huang Y.-H."/>
            <person name="Pang H."/>
        </authorList>
    </citation>
    <scope>NUCLEOTIDE SEQUENCE [LARGE SCALE GENOMIC DNA]</scope>
    <source>
        <strain evidence="2">SYSU_2023b</strain>
        <tissue evidence="2">Whole body</tissue>
    </source>
</reference>
<sequence>MKQTSPIRIAPEDVKTVDLEQEDTRKENSEDIKPILDILNDIMNILGNILRVCSIESEIRNDITQLNTFLLEIIPQFKNKLVTEKEIKFFDNSRAFLTLLAAEIQRTPNETDNILETSFETLQGSILSSNNEVMTLYEHQEILFVNYDKFRKKHAYSRELIHSFEAIRCILKTIDPLKLLVQPNLCELKESILSVNEKISNVKTENLTITERRAMDCMSTTTKNLQCYLENILKEKDGFSSTDDVKASIENLRLLILSLDDNNYIKEVFESFEETVKNIVNILENIPTENYAKIKNSTMETLLKTQTMINSFDSSKFTKRKRRCILSEVLKNLNEVNEIVFSVVCGGENECFCFSRLDEILQEVCYLMETTQDQHTASIFEKLDLKVEEFKTVVNNVSTTSKICNIQHFIPNITDGIKAFIASLDDGSDDIDSELINLRRVLVSLRNSLPSDDNKIMKELLIELHLGLTTLQFVVTSLLEDEKKTLRADEIQIVRCVSDALEKLNPLLSIPLSEFTMEHTSILECVIEELKKAPESINGESPTKDLIDPLQEISIKLNRAYEKLRRTLEETRKFKLKFVHNSISAISKLAVNFETWSRTENLETDIFRNLQSCMNEISSSLEHLDLEKVSLRQMESLNRICHAVQEIQPQYDNILELETNVVTLNDAFLDCFNSFQRFPYDDCTLRKLFESLDRAKSRFLEALLYLEKNRQRIRDENLEDKNLTDLEPSPEELAKQSTRQTETDSKSLTAIEENIPRTLMSGGINLEYTKSVEEQILQLPVEEITEMESTESYLLECAQKPIEEHHAIDSLQLQGKLPLLLSSQENYLENVELSEQQLPGPSKEDSEKYQSFPEKVTHLPMSINNREEDVEGTESRENMDQMKKVDDELINQHLLENTLDECQEVENTQSLEDEISPSITGEKQLQSAEGFEDEITEKLFMNLKRLQNFVGRIIQTSCSDLDILAFMGLPLHQLIEDIAKEGTICEDTREIISSLNISFSEIITLCEKEDCKFEDFTKSLYSLENVLISACLKAVLKDESTDRKTLIQNILPSLDALAKAVINMQTEYKIRIQLRKGLETLLEDLNHFLALLDNIPQQLNSLRALEKPFRALSEFIDQEKEVFNMKQYQRIVSHFANLQETLRKLQKDTIILENICLVHVINSLENSCTFLAENTENSEVLQAIQKLSSNIRETMEIMRKFDLLTNLYVMKETIIHLRQMIENLTDQKQQSCPLLNFSSLGRFLKTFEEFLCSLELDTNILPSQKIFSVIQISSSELLLDLITILDRKQVKIMEVEKLISGIKLSIEKFESLGETAKDVIDSLKMLLVEIEHFNSVDKNETKIEPKPEVIEGKESSIDKGVEKQLQEEVGTDKIKIEPKPEVIEGKESSINKGVEKLLQEEVGTDKTKIEPKPEVIGEKESSIDKGVEKLLQEEVGTDKSRIEPKPEVIEGKESSIDEGVEKLLQEEVGTDKKKIEPKPEVIEGKEPSIDKGVEKLLQEEVGTDKMKIETKPEVIGGRSLLLIREWKNYFRKKLVQIRRE</sequence>
<evidence type="ECO:0000313" key="2">
    <source>
        <dbReference type="EMBL" id="KAK9886802.1"/>
    </source>
</evidence>
<accession>A0AAW1V3D7</accession>